<evidence type="ECO:0000313" key="1">
    <source>
        <dbReference type="EMBL" id="KAK5089601.1"/>
    </source>
</evidence>
<dbReference type="Gene3D" id="3.40.50.150">
    <property type="entry name" value="Vaccinia Virus protein VP39"/>
    <property type="match status" value="1"/>
</dbReference>
<sequence>MLQTLKSGGTYMDVGCFIGADMRQLVFDGAPSGEMIGVDIVSHWEVGCEMYCDRESFKAQFVEADVLKSQHSPKLSMLKGQMDVINVSAVLHQWEWNGQVEAAREIAAFSKPGTLVVGYQIGNINAKEETNPATKYKQQRHDPESFAKMWAEVGEATGTTWKVEAWLRSWEHLGWDGDDQKWLGKDDRVIDFVVTRL</sequence>
<reference evidence="1 2" key="1">
    <citation type="submission" date="2023-08" db="EMBL/GenBank/DDBJ databases">
        <title>Black Yeasts Isolated from many extreme environments.</title>
        <authorList>
            <person name="Coleine C."/>
            <person name="Stajich J.E."/>
            <person name="Selbmann L."/>
        </authorList>
    </citation>
    <scope>NUCLEOTIDE SEQUENCE [LARGE SCALE GENOMIC DNA]</scope>
    <source>
        <strain evidence="1 2">CCFEE 5885</strain>
    </source>
</reference>
<dbReference type="PANTHER" id="PTHR35897:SF2">
    <property type="entry name" value="METHYLTRANSFERASE DOMAIN-CONTAINING PROTEIN"/>
    <property type="match status" value="1"/>
</dbReference>
<gene>
    <name evidence="1" type="ORF">LTR24_006062</name>
</gene>
<dbReference type="InterPro" id="IPR029063">
    <property type="entry name" value="SAM-dependent_MTases_sf"/>
</dbReference>
<dbReference type="SUPFAM" id="SSF53335">
    <property type="entry name" value="S-adenosyl-L-methionine-dependent methyltransferases"/>
    <property type="match status" value="1"/>
</dbReference>
<proteinExistence type="predicted"/>
<dbReference type="InterPro" id="IPR051654">
    <property type="entry name" value="Meroterpenoid_MTases"/>
</dbReference>
<dbReference type="EMBL" id="JAVRRG010000074">
    <property type="protein sequence ID" value="KAK5089601.1"/>
    <property type="molecule type" value="Genomic_DNA"/>
</dbReference>
<keyword evidence="2" id="KW-1185">Reference proteome</keyword>
<evidence type="ECO:0000313" key="2">
    <source>
        <dbReference type="Proteomes" id="UP001345013"/>
    </source>
</evidence>
<accession>A0ABR0K780</accession>
<organism evidence="1 2">
    <name type="scientific">Lithohypha guttulata</name>
    <dbReference type="NCBI Taxonomy" id="1690604"/>
    <lineage>
        <taxon>Eukaryota</taxon>
        <taxon>Fungi</taxon>
        <taxon>Dikarya</taxon>
        <taxon>Ascomycota</taxon>
        <taxon>Pezizomycotina</taxon>
        <taxon>Eurotiomycetes</taxon>
        <taxon>Chaetothyriomycetidae</taxon>
        <taxon>Chaetothyriales</taxon>
        <taxon>Trichomeriaceae</taxon>
        <taxon>Lithohypha</taxon>
    </lineage>
</organism>
<comment type="caution">
    <text evidence="1">The sequence shown here is derived from an EMBL/GenBank/DDBJ whole genome shotgun (WGS) entry which is preliminary data.</text>
</comment>
<dbReference type="PANTHER" id="PTHR35897">
    <property type="entry name" value="METHYLTRANSFERASE AUSD"/>
    <property type="match status" value="1"/>
</dbReference>
<name>A0ABR0K780_9EURO</name>
<protein>
    <recommendedName>
        <fullName evidence="3">Methyltransferase domain-containing protein</fullName>
    </recommendedName>
</protein>
<dbReference type="Proteomes" id="UP001345013">
    <property type="component" value="Unassembled WGS sequence"/>
</dbReference>
<evidence type="ECO:0008006" key="3">
    <source>
        <dbReference type="Google" id="ProtNLM"/>
    </source>
</evidence>